<dbReference type="Pfam" id="PF00361">
    <property type="entry name" value="Proton_antipo_M"/>
    <property type="match status" value="1"/>
</dbReference>
<evidence type="ECO:0000256" key="8">
    <source>
        <dbReference type="SAM" id="Phobius"/>
    </source>
</evidence>
<accession>A0A2U1TYP0</accession>
<feature type="domain" description="NADH:quinone oxidoreductase/Mrp antiporter transmembrane" evidence="9">
    <location>
        <begin position="138"/>
        <end position="412"/>
    </location>
</feature>
<keyword evidence="4 8" id="KW-1133">Transmembrane helix</keyword>
<gene>
    <name evidence="10" type="ORF">DDT56_13205</name>
</gene>
<feature type="transmembrane region" description="Helical" evidence="8">
    <location>
        <begin position="81"/>
        <end position="105"/>
    </location>
</feature>
<feature type="transmembrane region" description="Helical" evidence="8">
    <location>
        <begin position="427"/>
        <end position="451"/>
    </location>
</feature>
<feature type="transmembrane region" description="Helical" evidence="8">
    <location>
        <begin position="269"/>
        <end position="292"/>
    </location>
</feature>
<dbReference type="GO" id="GO:0005886">
    <property type="term" value="C:plasma membrane"/>
    <property type="evidence" value="ECO:0007669"/>
    <property type="project" value="UniProtKB-SubCell"/>
</dbReference>
<organism evidence="10 11">
    <name type="scientific">Brenneria corticis</name>
    <dbReference type="NCBI Taxonomy" id="2173106"/>
    <lineage>
        <taxon>Bacteria</taxon>
        <taxon>Pseudomonadati</taxon>
        <taxon>Pseudomonadota</taxon>
        <taxon>Gammaproteobacteria</taxon>
        <taxon>Enterobacterales</taxon>
        <taxon>Pectobacteriaceae</taxon>
        <taxon>Brenneria</taxon>
    </lineage>
</organism>
<keyword evidence="6 8" id="KW-0472">Membrane</keyword>
<comment type="caution">
    <text evidence="10">The sequence shown here is derived from an EMBL/GenBank/DDBJ whole genome shotgun (WGS) entry which is preliminary data.</text>
</comment>
<keyword evidence="3 7" id="KW-0812">Transmembrane</keyword>
<evidence type="ECO:0000256" key="5">
    <source>
        <dbReference type="ARBA" id="ARBA00023002"/>
    </source>
</evidence>
<feature type="transmembrane region" description="Helical" evidence="8">
    <location>
        <begin position="135"/>
        <end position="153"/>
    </location>
</feature>
<evidence type="ECO:0000256" key="3">
    <source>
        <dbReference type="ARBA" id="ARBA00022692"/>
    </source>
</evidence>
<dbReference type="Proteomes" id="UP000296159">
    <property type="component" value="Unassembled WGS sequence"/>
</dbReference>
<dbReference type="GO" id="GO:0016491">
    <property type="term" value="F:oxidoreductase activity"/>
    <property type="evidence" value="ECO:0007669"/>
    <property type="project" value="UniProtKB-KW"/>
</dbReference>
<proteinExistence type="predicted"/>
<feature type="transmembrane region" description="Helical" evidence="8">
    <location>
        <begin position="376"/>
        <end position="394"/>
    </location>
</feature>
<dbReference type="AlphaFoldDB" id="A0A2U1TYP0"/>
<evidence type="ECO:0000256" key="7">
    <source>
        <dbReference type="RuleBase" id="RU000320"/>
    </source>
</evidence>
<comment type="subcellular location">
    <subcellularLocation>
        <location evidence="1">Cell membrane</location>
        <topology evidence="1">Multi-pass membrane protein</topology>
    </subcellularLocation>
    <subcellularLocation>
        <location evidence="7">Membrane</location>
        <topology evidence="7">Multi-pass membrane protein</topology>
    </subcellularLocation>
</comment>
<dbReference type="EMBL" id="QDKH01000014">
    <property type="protein sequence ID" value="PWC14472.1"/>
    <property type="molecule type" value="Genomic_DNA"/>
</dbReference>
<reference evidence="10 11" key="1">
    <citation type="submission" date="2018-04" db="EMBL/GenBank/DDBJ databases">
        <title>Brenneria corticis sp.nov.</title>
        <authorList>
            <person name="Li Y."/>
        </authorList>
    </citation>
    <scope>NUCLEOTIDE SEQUENCE [LARGE SCALE GENOMIC DNA]</scope>
    <source>
        <strain evidence="10 11">CFCC 11842</strain>
    </source>
</reference>
<evidence type="ECO:0000313" key="11">
    <source>
        <dbReference type="Proteomes" id="UP000296159"/>
    </source>
</evidence>
<feature type="transmembrane region" description="Helical" evidence="8">
    <location>
        <begin position="526"/>
        <end position="549"/>
    </location>
</feature>
<evidence type="ECO:0000256" key="6">
    <source>
        <dbReference type="ARBA" id="ARBA00023136"/>
    </source>
</evidence>
<name>A0A2U1TYP0_9GAMM</name>
<evidence type="ECO:0000259" key="9">
    <source>
        <dbReference type="Pfam" id="PF00361"/>
    </source>
</evidence>
<keyword evidence="11" id="KW-1185">Reference proteome</keyword>
<dbReference type="PANTHER" id="PTHR42682">
    <property type="entry name" value="HYDROGENASE-4 COMPONENT F"/>
    <property type="match status" value="1"/>
</dbReference>
<feature type="transmembrane region" description="Helical" evidence="8">
    <location>
        <begin position="204"/>
        <end position="225"/>
    </location>
</feature>
<dbReference type="PANTHER" id="PTHR42682:SF3">
    <property type="entry name" value="FORMATE HYDROGENLYASE SUBUNIT 3-RELATED"/>
    <property type="match status" value="1"/>
</dbReference>
<feature type="transmembrane region" description="Helical" evidence="8">
    <location>
        <begin position="38"/>
        <end position="61"/>
    </location>
</feature>
<feature type="transmembrane region" description="Helical" evidence="8">
    <location>
        <begin position="345"/>
        <end position="364"/>
    </location>
</feature>
<dbReference type="NCBIfam" id="NF005086">
    <property type="entry name" value="PRK06521.1"/>
    <property type="match status" value="1"/>
</dbReference>
<keyword evidence="2" id="KW-1003">Cell membrane</keyword>
<evidence type="ECO:0000256" key="1">
    <source>
        <dbReference type="ARBA" id="ARBA00004651"/>
    </source>
</evidence>
<sequence length="622" mass="65116">MISSLHWLAWALAFYLAGALLSLCLARRESLAIGLNALLTALGALCGIAAALPLLRAGAALTAGIETPVAAFAPLTLRLDALAAFMMLLISLLMAVIALYSLAYLREHRGRAGAIGFFVNLLAAAMTALVCVDNAAYFIILFEVMTLCAGALMASARAAGAGRRYLFIAHGGTVLIILAFLLLYRASHSLDFADWRQVSLPASQASAVFVLAFVGFGATAGVVPLHGGLPQGLPAAPSHASALIAAVMVKIGLFGIIKVGIDLLGATDIWWGGMVMLCGAASAIFGGLYGLAEHDIKRVLAYHTVENVGIMLMGIGAGMAGMAGHHPLLAALGLLGGLYHMLNHTLFKGLLFLGAGSVIYRLHSKDMERMGGLARLMPYTAVTFLIGCMAISALPPLNGFVSEWFTYQSLFILSQVDSLPLRLLGPFIIVVLAIVGALAAMCCVKLYAITFSAAPRSAAAAEAREVPWPMRAATLLLALGCLLLGVGAGAVAPAILRVAASLSGADALAVAQGSLLFPGSPDQTSLSMPLIFILLLALPLLPLLIYIGAKGARLSFRRRGAPWACGYAYENDMAVSAAGFTQPLRLMFAPFYRLRTLRWGRWNATTSGGKNPSTAAGEHDDR</sequence>
<evidence type="ECO:0000256" key="2">
    <source>
        <dbReference type="ARBA" id="ARBA00022475"/>
    </source>
</evidence>
<feature type="transmembrane region" description="Helical" evidence="8">
    <location>
        <begin position="112"/>
        <end position="129"/>
    </location>
</feature>
<dbReference type="GO" id="GO:0008137">
    <property type="term" value="F:NADH dehydrogenase (ubiquinone) activity"/>
    <property type="evidence" value="ECO:0007669"/>
    <property type="project" value="InterPro"/>
</dbReference>
<dbReference type="RefSeq" id="WP_136166900.1">
    <property type="nucleotide sequence ID" value="NZ_KZ819081.1"/>
</dbReference>
<feature type="transmembrane region" description="Helical" evidence="8">
    <location>
        <begin position="165"/>
        <end position="184"/>
    </location>
</feature>
<dbReference type="PRINTS" id="PR01437">
    <property type="entry name" value="NUOXDRDTASE4"/>
</dbReference>
<dbReference type="InterPro" id="IPR003918">
    <property type="entry name" value="NADH_UbQ_OxRdtase"/>
</dbReference>
<protein>
    <submittedName>
        <fullName evidence="10">Hydrogenase 4 subunit B</fullName>
    </submittedName>
</protein>
<evidence type="ECO:0000256" key="4">
    <source>
        <dbReference type="ARBA" id="ARBA00022989"/>
    </source>
</evidence>
<feature type="transmembrane region" description="Helical" evidence="8">
    <location>
        <begin position="304"/>
        <end position="325"/>
    </location>
</feature>
<keyword evidence="5" id="KW-0560">Oxidoreductase</keyword>
<feature type="transmembrane region" description="Helical" evidence="8">
    <location>
        <begin position="237"/>
        <end position="257"/>
    </location>
</feature>
<evidence type="ECO:0000313" key="10">
    <source>
        <dbReference type="EMBL" id="PWC14472.1"/>
    </source>
</evidence>
<feature type="transmembrane region" description="Helical" evidence="8">
    <location>
        <begin position="6"/>
        <end position="26"/>
    </location>
</feature>
<dbReference type="GO" id="GO:0042773">
    <property type="term" value="P:ATP synthesis coupled electron transport"/>
    <property type="evidence" value="ECO:0007669"/>
    <property type="project" value="InterPro"/>
</dbReference>
<dbReference type="InterPro" id="IPR052175">
    <property type="entry name" value="ComplexI-like_HydComp"/>
</dbReference>
<feature type="transmembrane region" description="Helical" evidence="8">
    <location>
        <begin position="472"/>
        <end position="496"/>
    </location>
</feature>
<dbReference type="InterPro" id="IPR001750">
    <property type="entry name" value="ND/Mrp_TM"/>
</dbReference>